<keyword evidence="4" id="KW-1185">Reference proteome</keyword>
<evidence type="ECO:0000259" key="2">
    <source>
        <dbReference type="Pfam" id="PF18962"/>
    </source>
</evidence>
<feature type="domain" description="Secretion system C-terminal sorting" evidence="2">
    <location>
        <begin position="86"/>
        <end position="163"/>
    </location>
</feature>
<dbReference type="InterPro" id="IPR026444">
    <property type="entry name" value="Secre_tail"/>
</dbReference>
<dbReference type="Proteomes" id="UP000622475">
    <property type="component" value="Unassembled WGS sequence"/>
</dbReference>
<reference evidence="3" key="1">
    <citation type="submission" date="2020-10" db="EMBL/GenBank/DDBJ databases">
        <title>Mucilaginibacter mali sp. nov., isolated from rhizosphere soil of apple orchard.</title>
        <authorList>
            <person name="Lee J.-S."/>
            <person name="Kim H.S."/>
            <person name="Kim J.-S."/>
        </authorList>
    </citation>
    <scope>NUCLEOTIDE SEQUENCE</scope>
    <source>
        <strain evidence="3">KCTC 22746</strain>
    </source>
</reference>
<feature type="signal peptide" evidence="1">
    <location>
        <begin position="1"/>
        <end position="28"/>
    </location>
</feature>
<evidence type="ECO:0000256" key="1">
    <source>
        <dbReference type="SAM" id="SignalP"/>
    </source>
</evidence>
<evidence type="ECO:0000313" key="4">
    <source>
        <dbReference type="Proteomes" id="UP000622475"/>
    </source>
</evidence>
<comment type="caution">
    <text evidence="3">The sequence shown here is derived from an EMBL/GenBank/DDBJ whole genome shotgun (WGS) entry which is preliminary data.</text>
</comment>
<dbReference type="RefSeq" id="WP_194114190.1">
    <property type="nucleotide sequence ID" value="NZ_JADFFL010000016.1"/>
</dbReference>
<dbReference type="AlphaFoldDB" id="A0A929L7N5"/>
<name>A0A929L7N5_9SPHI</name>
<keyword evidence="1" id="KW-0732">Signal</keyword>
<feature type="chain" id="PRO_5038025248" evidence="1">
    <location>
        <begin position="29"/>
        <end position="164"/>
    </location>
</feature>
<accession>A0A929L7N5</accession>
<proteinExistence type="predicted"/>
<dbReference type="EMBL" id="JADFFL010000016">
    <property type="protein sequence ID" value="MBE9664681.1"/>
    <property type="molecule type" value="Genomic_DNA"/>
</dbReference>
<dbReference type="NCBIfam" id="TIGR04183">
    <property type="entry name" value="Por_Secre_tail"/>
    <property type="match status" value="1"/>
</dbReference>
<organism evidence="3 4">
    <name type="scientific">Mucilaginibacter myungsuensis</name>
    <dbReference type="NCBI Taxonomy" id="649104"/>
    <lineage>
        <taxon>Bacteria</taxon>
        <taxon>Pseudomonadati</taxon>
        <taxon>Bacteroidota</taxon>
        <taxon>Sphingobacteriia</taxon>
        <taxon>Sphingobacteriales</taxon>
        <taxon>Sphingobacteriaceae</taxon>
        <taxon>Mucilaginibacter</taxon>
    </lineage>
</organism>
<protein>
    <submittedName>
        <fullName evidence="3">T9SS type A sorting domain-containing protein</fullName>
    </submittedName>
</protein>
<evidence type="ECO:0000313" key="3">
    <source>
        <dbReference type="EMBL" id="MBE9664681.1"/>
    </source>
</evidence>
<sequence>MNKSYTKILSRTLLLLAVLCLNFAIAGAVQVQKADTTYYRPLKTKKDKSFLKSVFSPSMPAVKTYNIPVSKPAQVLDDKLLNNVQVYPNPTTDQISVKYTITRDANVTIKLMDVLGNQVATLFTGRNQPGEYKNASNLPKLNTGFYFVRVIANTESVVKRVSIL</sequence>
<dbReference type="Pfam" id="PF18962">
    <property type="entry name" value="Por_Secre_tail"/>
    <property type="match status" value="1"/>
</dbReference>
<gene>
    <name evidence="3" type="ORF">IRJ16_22575</name>
</gene>